<keyword evidence="3" id="KW-0519">Myristate</keyword>
<evidence type="ECO:0000256" key="11">
    <source>
        <dbReference type="PROSITE-ProRule" id="PRU00191"/>
    </source>
</evidence>
<keyword evidence="7 11" id="KW-0727">SH2 domain</keyword>
<dbReference type="EMBL" id="JANIIK010000048">
    <property type="protein sequence ID" value="KAJ3599050.1"/>
    <property type="molecule type" value="Genomic_DNA"/>
</dbReference>
<dbReference type="InterPro" id="IPR001245">
    <property type="entry name" value="Ser-Thr/Tyr_kinase_cat_dom"/>
</dbReference>
<feature type="compositionally biased region" description="Pro residues" evidence="14">
    <location>
        <begin position="972"/>
        <end position="982"/>
    </location>
</feature>
<dbReference type="InterPro" id="IPR001452">
    <property type="entry name" value="SH3_domain"/>
</dbReference>
<dbReference type="Gene3D" id="2.30.30.40">
    <property type="entry name" value="SH3 Domains"/>
    <property type="match status" value="1"/>
</dbReference>
<dbReference type="FunFam" id="3.30.200.20:FF:000037">
    <property type="entry name" value="Tyrosine-protein kinase"/>
    <property type="match status" value="1"/>
</dbReference>
<evidence type="ECO:0000256" key="3">
    <source>
        <dbReference type="ARBA" id="ARBA00022707"/>
    </source>
</evidence>
<feature type="region of interest" description="Disordered" evidence="14">
    <location>
        <begin position="475"/>
        <end position="700"/>
    </location>
</feature>
<dbReference type="Pfam" id="PF00017">
    <property type="entry name" value="SH2"/>
    <property type="match status" value="1"/>
</dbReference>
<dbReference type="FunFam" id="2.30.30.40:FF:000010">
    <property type="entry name" value="Tyrosine-protein kinase"/>
    <property type="match status" value="1"/>
</dbReference>
<sequence length="1147" mass="123594">MYLELWLSQVTATAALQCMLVHNKEALHRPFGLDSAALTEAVRWSSKENLLGAAESDPNLFVALYDFVASGDNTLSITKGEKLRVLGYNQNGEWSEVRSKNGQGWVPSNYITPVNSLEKHSWYHGPVSRSAAEYLLSSLINGSFLVRESESSPGQLSISLRYEGRVYHYRINTSSDGKLVHHHSTVADGLVTTLHYPAPKCNKPTVYGVSPIHDKWEMERTDITMKHKLGGGQYGEVYVGVWKKYNLTEDTMEVEEFLKEAAVMKEVKHPNLVQLLGVCTLEPPFYIVTEYMPHGNLLDYLRECDREETNAVVLLYMATQISSAMEDLAARNCLVGENHVVKVADFGLSRLMTGDTYTAHAGAKFPIKWTAPESLAYNTFSIKSDVWAFGVLLWEIATYGMSPYPGIDLSQVYDLLEKGYRMEQPEGCPPKVYELMRACWQWSPLDRPSFAEIHQAFETMFHDSSISEEVAEELCKTASSGHGGQLQSFGHDMPLLPSKSRTTLRKHTENKENIEGGLEGRTDQGSHSHSGVVSTMLGVDGRSGCSPALPRKQQPSRDKSPGSLLEDTQDTGTFTRDRKAGFFSSFMKKKSSSSSSTTSSSSSQLQQNIPTPPKRSSSFREMETQPHKKYEPTADFSGPPPLPQPDILGGFSASPSHSHGEPAQTQSRCCGATFGQKPSGGGAGSQVASSGGSSSWGSLAGFFTPRLIKRTLGLRTGKSSCAEEVVGGPKPFPRSNSTSSMSAGLPDLDRMALTLPRNRTAKPPLERTASTTSQPENGAARPSENPPRKMDEGTAQIRERPKAKLLPRGTSGGLRGPGVGGDSGESDTLSRVREEGGEAQDRQQTWSSPSKTPGSGVSSASASAPPHNHKVPVLISPTLKHSPADVHLVGVDSQGNRFKLLTDHQAERDRPRLVKPKCAPPPPPTLRSISNSYSGDGEEQMGGAPAVQNGDTPKGHHRPGRTSGGAGAGRPSVPPPQVPPAPCSSISPSSSLSSSSTTNNNTTPTKLANGSAPSASHTALPAGSKVALRRTRQQAERPPQERVSRRALLECAECLSGALHSGSESPSSSQVLDSGHQLLGYCSGYVDCIPHMRNKFAFREAVGNLELSLQEVRAAAAGGAGLCGLGSSPALDNLQSCIKEISDLVQR</sequence>
<dbReference type="InterPro" id="IPR011009">
    <property type="entry name" value="Kinase-like_dom_sf"/>
</dbReference>
<dbReference type="InterPro" id="IPR050198">
    <property type="entry name" value="Non-receptor_tyrosine_kinases"/>
</dbReference>
<dbReference type="SUPFAM" id="SSF56112">
    <property type="entry name" value="Protein kinase-like (PK-like)"/>
    <property type="match status" value="1"/>
</dbReference>
<dbReference type="InterPro" id="IPR015015">
    <property type="entry name" value="F-actin-binding"/>
</dbReference>
<dbReference type="Gene3D" id="3.30.200.20">
    <property type="entry name" value="Phosphorylase Kinase, domain 1"/>
    <property type="match status" value="1"/>
</dbReference>
<evidence type="ECO:0000256" key="8">
    <source>
        <dbReference type="ARBA" id="ARBA00023137"/>
    </source>
</evidence>
<feature type="compositionally biased region" description="Low complexity" evidence="14">
    <location>
        <begin position="983"/>
        <end position="1005"/>
    </location>
</feature>
<dbReference type="InterPro" id="IPR035837">
    <property type="entry name" value="ABL_SH2"/>
</dbReference>
<comment type="similarity">
    <text evidence="13">Belongs to the protein kinase superfamily. Tyr protein kinase family.</text>
</comment>
<reference evidence="18" key="1">
    <citation type="submission" date="2022-07" db="EMBL/GenBank/DDBJ databases">
        <title>Chromosome-level genome of Muraenolepis orangiensis.</title>
        <authorList>
            <person name="Kim J."/>
        </authorList>
    </citation>
    <scope>NUCLEOTIDE SEQUENCE</scope>
    <source>
        <strain evidence="18">KU_S4_2022</strain>
        <tissue evidence="18">Muscle</tissue>
    </source>
</reference>
<dbReference type="GO" id="GO:0005524">
    <property type="term" value="F:ATP binding"/>
    <property type="evidence" value="ECO:0007669"/>
    <property type="project" value="UniProtKB-KW"/>
</dbReference>
<dbReference type="PROSITE" id="PS50002">
    <property type="entry name" value="SH3"/>
    <property type="match status" value="1"/>
</dbReference>
<evidence type="ECO:0000256" key="4">
    <source>
        <dbReference type="ARBA" id="ARBA00022741"/>
    </source>
</evidence>
<dbReference type="InterPro" id="IPR036028">
    <property type="entry name" value="SH3-like_dom_sf"/>
</dbReference>
<evidence type="ECO:0000256" key="14">
    <source>
        <dbReference type="SAM" id="MobiDB-lite"/>
    </source>
</evidence>
<dbReference type="AlphaFoldDB" id="A0A9Q0IIA8"/>
<dbReference type="SMART" id="SM00808">
    <property type="entry name" value="FABD"/>
    <property type="match status" value="1"/>
</dbReference>
<dbReference type="Proteomes" id="UP001148018">
    <property type="component" value="Unassembled WGS sequence"/>
</dbReference>
<dbReference type="EC" id="2.7.10.2" evidence="13"/>
<feature type="compositionally biased region" description="Low complexity" evidence="14">
    <location>
        <begin position="582"/>
        <end position="603"/>
    </location>
</feature>
<evidence type="ECO:0000256" key="12">
    <source>
        <dbReference type="PROSITE-ProRule" id="PRU00192"/>
    </source>
</evidence>
<accession>A0A9Q0IIA8</accession>
<feature type="domain" description="SH3" evidence="16">
    <location>
        <begin position="56"/>
        <end position="116"/>
    </location>
</feature>
<evidence type="ECO:0000313" key="19">
    <source>
        <dbReference type="Proteomes" id="UP001148018"/>
    </source>
</evidence>
<dbReference type="PROSITE" id="PS50001">
    <property type="entry name" value="SH2"/>
    <property type="match status" value="1"/>
</dbReference>
<dbReference type="InterPro" id="IPR036860">
    <property type="entry name" value="SH2_dom_sf"/>
</dbReference>
<feature type="compositionally biased region" description="Polar residues" evidence="14">
    <location>
        <begin position="653"/>
        <end position="668"/>
    </location>
</feature>
<keyword evidence="6 13" id="KW-0067">ATP-binding</keyword>
<evidence type="ECO:0000259" key="17">
    <source>
        <dbReference type="PROSITE" id="PS50011"/>
    </source>
</evidence>
<feature type="compositionally biased region" description="Basic and acidic residues" evidence="14">
    <location>
        <begin position="1033"/>
        <end position="1043"/>
    </location>
</feature>
<dbReference type="PROSITE" id="PS50011">
    <property type="entry name" value="PROTEIN_KINASE_DOM"/>
    <property type="match status" value="1"/>
</dbReference>
<feature type="compositionally biased region" description="Polar residues" evidence="14">
    <location>
        <begin position="477"/>
        <end position="488"/>
    </location>
</feature>
<keyword evidence="19" id="KW-1185">Reference proteome</keyword>
<keyword evidence="1 12" id="KW-0728">SH3 domain</keyword>
<evidence type="ECO:0000256" key="9">
    <source>
        <dbReference type="ARBA" id="ARBA00023288"/>
    </source>
</evidence>
<dbReference type="Gene3D" id="3.30.505.10">
    <property type="entry name" value="SH2 domain"/>
    <property type="match status" value="1"/>
</dbReference>
<feature type="compositionally biased region" description="Gly residues" evidence="14">
    <location>
        <begin position="810"/>
        <end position="823"/>
    </location>
</feature>
<evidence type="ECO:0000256" key="5">
    <source>
        <dbReference type="ARBA" id="ARBA00022777"/>
    </source>
</evidence>
<feature type="compositionally biased region" description="Basic and acidic residues" evidence="14">
    <location>
        <begin position="618"/>
        <end position="632"/>
    </location>
</feature>
<comment type="catalytic activity">
    <reaction evidence="10 13">
        <text>L-tyrosyl-[protein] + ATP = O-phospho-L-tyrosyl-[protein] + ADP + H(+)</text>
        <dbReference type="Rhea" id="RHEA:10596"/>
        <dbReference type="Rhea" id="RHEA-COMP:10136"/>
        <dbReference type="Rhea" id="RHEA-COMP:20101"/>
        <dbReference type="ChEBI" id="CHEBI:15378"/>
        <dbReference type="ChEBI" id="CHEBI:30616"/>
        <dbReference type="ChEBI" id="CHEBI:46858"/>
        <dbReference type="ChEBI" id="CHEBI:61978"/>
        <dbReference type="ChEBI" id="CHEBI:456216"/>
        <dbReference type="EC" id="2.7.10.2"/>
    </reaction>
</comment>
<dbReference type="OrthoDB" id="98077at2759"/>
<dbReference type="CDD" id="cd11850">
    <property type="entry name" value="SH3_Abl"/>
    <property type="match status" value="1"/>
</dbReference>
<comment type="caution">
    <text evidence="18">The sequence shown here is derived from an EMBL/GenBank/DDBJ whole genome shotgun (WGS) entry which is preliminary data.</text>
</comment>
<dbReference type="Gene3D" id="1.10.510.10">
    <property type="entry name" value="Transferase(Phosphotransferase) domain 1"/>
    <property type="match status" value="1"/>
</dbReference>
<feature type="compositionally biased region" description="Basic and acidic residues" evidence="14">
    <location>
        <begin position="828"/>
        <end position="841"/>
    </location>
</feature>
<dbReference type="SUPFAM" id="SSF55550">
    <property type="entry name" value="SH2 domain"/>
    <property type="match status" value="1"/>
</dbReference>
<feature type="compositionally biased region" description="Low complexity" evidence="14">
    <location>
        <begin position="685"/>
        <end position="700"/>
    </location>
</feature>
<feature type="compositionally biased region" description="Polar residues" evidence="14">
    <location>
        <begin position="842"/>
        <end position="852"/>
    </location>
</feature>
<keyword evidence="4 13" id="KW-0547">Nucleotide-binding</keyword>
<dbReference type="SMART" id="SM00326">
    <property type="entry name" value="SH3"/>
    <property type="match status" value="1"/>
</dbReference>
<dbReference type="CDD" id="cd09935">
    <property type="entry name" value="SH2_ABL"/>
    <property type="match status" value="1"/>
</dbReference>
<keyword evidence="9" id="KW-0449">Lipoprotein</keyword>
<feature type="compositionally biased region" description="Basic and acidic residues" evidence="14">
    <location>
        <begin position="786"/>
        <end position="802"/>
    </location>
</feature>
<dbReference type="Pfam" id="PF00018">
    <property type="entry name" value="SH3_1"/>
    <property type="match status" value="1"/>
</dbReference>
<evidence type="ECO:0000256" key="1">
    <source>
        <dbReference type="ARBA" id="ARBA00022443"/>
    </source>
</evidence>
<dbReference type="GO" id="GO:0004715">
    <property type="term" value="F:non-membrane spanning protein tyrosine kinase activity"/>
    <property type="evidence" value="ECO:0007669"/>
    <property type="project" value="UniProtKB-EC"/>
</dbReference>
<gene>
    <name evidence="18" type="ORF">NHX12_033013</name>
</gene>
<feature type="region of interest" description="Disordered" evidence="14">
    <location>
        <begin position="714"/>
        <end position="1043"/>
    </location>
</feature>
<dbReference type="SMART" id="SM00252">
    <property type="entry name" value="SH2"/>
    <property type="match status" value="1"/>
</dbReference>
<feature type="domain" description="SH2" evidence="15">
    <location>
        <begin position="122"/>
        <end position="179"/>
    </location>
</feature>
<keyword evidence="8 13" id="KW-0829">Tyrosine-protein kinase</keyword>
<dbReference type="Gene3D" id="1.20.120.330">
    <property type="entry name" value="Nucleotidyltransferases domain 2"/>
    <property type="match status" value="1"/>
</dbReference>
<evidence type="ECO:0000256" key="6">
    <source>
        <dbReference type="ARBA" id="ARBA00022840"/>
    </source>
</evidence>
<dbReference type="Pfam" id="PF08919">
    <property type="entry name" value="F_actin_bind"/>
    <property type="match status" value="1"/>
</dbReference>
<proteinExistence type="inferred from homology"/>
<dbReference type="FunFam" id="1.10.510.10:FF:000070">
    <property type="entry name" value="Tyrosine-protein kinase"/>
    <property type="match status" value="1"/>
</dbReference>
<organism evidence="18 19">
    <name type="scientific">Muraenolepis orangiensis</name>
    <name type="common">Patagonian moray cod</name>
    <dbReference type="NCBI Taxonomy" id="630683"/>
    <lineage>
        <taxon>Eukaryota</taxon>
        <taxon>Metazoa</taxon>
        <taxon>Chordata</taxon>
        <taxon>Craniata</taxon>
        <taxon>Vertebrata</taxon>
        <taxon>Euteleostomi</taxon>
        <taxon>Actinopterygii</taxon>
        <taxon>Neopterygii</taxon>
        <taxon>Teleostei</taxon>
        <taxon>Neoteleostei</taxon>
        <taxon>Acanthomorphata</taxon>
        <taxon>Zeiogadaria</taxon>
        <taxon>Gadariae</taxon>
        <taxon>Gadiformes</taxon>
        <taxon>Muraenolepidoidei</taxon>
        <taxon>Muraenolepididae</taxon>
        <taxon>Muraenolepis</taxon>
    </lineage>
</organism>
<dbReference type="PRINTS" id="PR00109">
    <property type="entry name" value="TYRKINASE"/>
</dbReference>
<feature type="compositionally biased region" description="Polar residues" evidence="14">
    <location>
        <begin position="1006"/>
        <end position="1017"/>
    </location>
</feature>
<dbReference type="SUPFAM" id="SSF50044">
    <property type="entry name" value="SH3-domain"/>
    <property type="match status" value="1"/>
</dbReference>
<evidence type="ECO:0000259" key="15">
    <source>
        <dbReference type="PROSITE" id="PS50001"/>
    </source>
</evidence>
<dbReference type="FunFam" id="3.30.505.10:FF:000004">
    <property type="entry name" value="Tyrosine-protein kinase"/>
    <property type="match status" value="1"/>
</dbReference>
<dbReference type="Pfam" id="PF07714">
    <property type="entry name" value="PK_Tyr_Ser-Thr"/>
    <property type="match status" value="1"/>
</dbReference>
<dbReference type="InterPro" id="IPR000719">
    <property type="entry name" value="Prot_kinase_dom"/>
</dbReference>
<feature type="compositionally biased region" description="Low complexity" evidence="14">
    <location>
        <begin position="853"/>
        <end position="866"/>
    </location>
</feature>
<name>A0A9Q0IIA8_9TELE</name>
<dbReference type="PANTHER" id="PTHR24418">
    <property type="entry name" value="TYROSINE-PROTEIN KINASE"/>
    <property type="match status" value="1"/>
</dbReference>
<feature type="compositionally biased region" description="Basic and acidic residues" evidence="14">
    <location>
        <begin position="506"/>
        <end position="526"/>
    </location>
</feature>
<evidence type="ECO:0000313" key="18">
    <source>
        <dbReference type="EMBL" id="KAJ3599050.1"/>
    </source>
</evidence>
<evidence type="ECO:0000256" key="13">
    <source>
        <dbReference type="RuleBase" id="RU362096"/>
    </source>
</evidence>
<keyword evidence="5 13" id="KW-0418">Kinase</keyword>
<dbReference type="GO" id="GO:0007154">
    <property type="term" value="P:cell communication"/>
    <property type="evidence" value="ECO:0007669"/>
    <property type="project" value="UniProtKB-ARBA"/>
</dbReference>
<dbReference type="GO" id="GO:0023052">
    <property type="term" value="P:signaling"/>
    <property type="evidence" value="ECO:0007669"/>
    <property type="project" value="UniProtKB-ARBA"/>
</dbReference>
<evidence type="ECO:0000256" key="10">
    <source>
        <dbReference type="ARBA" id="ARBA00051245"/>
    </source>
</evidence>
<evidence type="ECO:0000259" key="16">
    <source>
        <dbReference type="PROSITE" id="PS50002"/>
    </source>
</evidence>
<evidence type="ECO:0000256" key="7">
    <source>
        <dbReference type="ARBA" id="ARBA00022999"/>
    </source>
</evidence>
<feature type="compositionally biased region" description="Basic and acidic residues" evidence="14">
    <location>
        <begin position="900"/>
        <end position="912"/>
    </location>
</feature>
<feature type="domain" description="Protein kinase" evidence="17">
    <location>
        <begin position="223"/>
        <end position="457"/>
    </location>
</feature>
<keyword evidence="2 13" id="KW-0808">Transferase</keyword>
<dbReference type="PRINTS" id="PR00401">
    <property type="entry name" value="SH2DOMAIN"/>
</dbReference>
<evidence type="ECO:0000256" key="2">
    <source>
        <dbReference type="ARBA" id="ARBA00022679"/>
    </source>
</evidence>
<dbReference type="InterPro" id="IPR000980">
    <property type="entry name" value="SH2"/>
</dbReference>
<protein>
    <recommendedName>
        <fullName evidence="13">Tyrosine-protein kinase</fullName>
        <ecNumber evidence="13">2.7.10.2</ecNumber>
    </recommendedName>
</protein>